<dbReference type="InterPro" id="IPR013087">
    <property type="entry name" value="Znf_C2H2_type"/>
</dbReference>
<feature type="domain" description="C2H2-type" evidence="2">
    <location>
        <begin position="3"/>
        <end position="31"/>
    </location>
</feature>
<dbReference type="AlphaFoldDB" id="A0A8X6JNA9"/>
<organism evidence="3 4">
    <name type="scientific">Nephila pilipes</name>
    <name type="common">Giant wood spider</name>
    <name type="synonym">Nephila maculata</name>
    <dbReference type="NCBI Taxonomy" id="299642"/>
    <lineage>
        <taxon>Eukaryota</taxon>
        <taxon>Metazoa</taxon>
        <taxon>Ecdysozoa</taxon>
        <taxon>Arthropoda</taxon>
        <taxon>Chelicerata</taxon>
        <taxon>Arachnida</taxon>
        <taxon>Araneae</taxon>
        <taxon>Araneomorphae</taxon>
        <taxon>Entelegynae</taxon>
        <taxon>Araneoidea</taxon>
        <taxon>Nephilidae</taxon>
        <taxon>Nephila</taxon>
    </lineage>
</organism>
<dbReference type="Proteomes" id="UP000887013">
    <property type="component" value="Unassembled WGS sequence"/>
</dbReference>
<name>A0A8X6JNA9_NEPPI</name>
<sequence>MEFRCDYCKVVFTDIEHYLKHKYITHEGQRLRPLTIDDRLPWQSFFENFIARSRRELDEQSARIRVNTNESVETTGEVINRSYGAVGNHETLIRQQMMFEGLISGYVLVNFERHNRTQLSVQQVNPPVDRNQTCVTSRFRQMHFCIPQVRPETCEISCKVSDNTCPSNHSLSLHVEKIDSSRKSSSVNRSTQNLITNFENSNEFFRAPISSSSLSLVKIDAGSTSGYIDQYFNFKKDFEHKSIDHSCSEEFKTKKLKTKSSRKFCNDKITVILQDHDCFYCAIINIQGFPRLTTDDGLTCRFFLENFEDWSCREFDELFVRIRRNTNESVETTEEAIKLSYSVVIWFIMEFRCDYCKVVFTDIEHYLKHKYIIHDGQGFRRRTTDDELTWRSFLENFKARSRRELDERSARIQENTNERVETTGEVINLSSGVVGHHETLIHEQVLTDSSISGSLFVNLERHNSTRPSVQQVNPPVNRNETCVTSRCDPRHSCNPQMSPDNCTNETTIESVDNTCPSISLHLEKIENRRKSSNINRSTQNLLRNTEYSNEGFQGPISSRSLCLVKTNAGSSSGNQAQYFDSKKDFANKSTAQSYSEESKMKKMKNVRNRCLCENVKNCFRSIESLFPVHEPLNTGVHRQCCTLNQVRVVWEIEISPQVSSAYQKDCRVHYLNI</sequence>
<dbReference type="PROSITE" id="PS00028">
    <property type="entry name" value="ZINC_FINGER_C2H2_1"/>
    <property type="match status" value="2"/>
</dbReference>
<reference evidence="3" key="1">
    <citation type="submission" date="2020-08" db="EMBL/GenBank/DDBJ databases">
        <title>Multicomponent nature underlies the extraordinary mechanical properties of spider dragline silk.</title>
        <authorList>
            <person name="Kono N."/>
            <person name="Nakamura H."/>
            <person name="Mori M."/>
            <person name="Yoshida Y."/>
            <person name="Ohtoshi R."/>
            <person name="Malay A.D."/>
            <person name="Moran D.A.P."/>
            <person name="Tomita M."/>
            <person name="Numata K."/>
            <person name="Arakawa K."/>
        </authorList>
    </citation>
    <scope>NUCLEOTIDE SEQUENCE</scope>
</reference>
<gene>
    <name evidence="3" type="ORF">NPIL_394131</name>
</gene>
<evidence type="ECO:0000313" key="4">
    <source>
        <dbReference type="Proteomes" id="UP000887013"/>
    </source>
</evidence>
<dbReference type="GO" id="GO:0008270">
    <property type="term" value="F:zinc ion binding"/>
    <property type="evidence" value="ECO:0007669"/>
    <property type="project" value="UniProtKB-KW"/>
</dbReference>
<proteinExistence type="predicted"/>
<accession>A0A8X6JNA9</accession>
<feature type="domain" description="C2H2-type" evidence="2">
    <location>
        <begin position="351"/>
        <end position="379"/>
    </location>
</feature>
<dbReference type="PROSITE" id="PS50157">
    <property type="entry name" value="ZINC_FINGER_C2H2_2"/>
    <property type="match status" value="2"/>
</dbReference>
<evidence type="ECO:0000313" key="3">
    <source>
        <dbReference type="EMBL" id="GFS46496.1"/>
    </source>
</evidence>
<keyword evidence="4" id="KW-1185">Reference proteome</keyword>
<protein>
    <recommendedName>
        <fullName evidence="2">C2H2-type domain-containing protein</fullName>
    </recommendedName>
</protein>
<dbReference type="EMBL" id="BMAW01044820">
    <property type="protein sequence ID" value="GFS46496.1"/>
    <property type="molecule type" value="Genomic_DNA"/>
</dbReference>
<comment type="caution">
    <text evidence="3">The sequence shown here is derived from an EMBL/GenBank/DDBJ whole genome shotgun (WGS) entry which is preliminary data.</text>
</comment>
<keyword evidence="1" id="KW-0862">Zinc</keyword>
<dbReference type="SMART" id="SM00355">
    <property type="entry name" value="ZnF_C2H2"/>
    <property type="match status" value="2"/>
</dbReference>
<keyword evidence="1" id="KW-0479">Metal-binding</keyword>
<evidence type="ECO:0000259" key="2">
    <source>
        <dbReference type="PROSITE" id="PS50157"/>
    </source>
</evidence>
<keyword evidence="1" id="KW-0863">Zinc-finger</keyword>
<evidence type="ECO:0000256" key="1">
    <source>
        <dbReference type="PROSITE-ProRule" id="PRU00042"/>
    </source>
</evidence>